<dbReference type="InterPro" id="IPR006016">
    <property type="entry name" value="UspA"/>
</dbReference>
<evidence type="ECO:0000313" key="4">
    <source>
        <dbReference type="EMBL" id="GGK89790.1"/>
    </source>
</evidence>
<dbReference type="RefSeq" id="WP_167510066.1">
    <property type="nucleotide sequence ID" value="NZ_BMOI01000001.1"/>
</dbReference>
<proteinExistence type="inferred from homology"/>
<reference evidence="5 7" key="3">
    <citation type="submission" date="2021-01" db="EMBL/GenBank/DDBJ databases">
        <title>Sequencing the genomes of 1000 actinobacteria strains.</title>
        <authorList>
            <person name="Klenk H.-P."/>
        </authorList>
    </citation>
    <scope>NUCLEOTIDE SEQUENCE [LARGE SCALE GENOMIC DNA]</scope>
    <source>
        <strain evidence="5 7">DSM 20542</strain>
    </source>
</reference>
<dbReference type="Gene3D" id="3.40.50.620">
    <property type="entry name" value="HUPs"/>
    <property type="match status" value="2"/>
</dbReference>
<feature type="domain" description="UspA" evidence="3">
    <location>
        <begin position="134"/>
        <end position="270"/>
    </location>
</feature>
<dbReference type="EMBL" id="JAFBCG010000001">
    <property type="protein sequence ID" value="MBM7801526.1"/>
    <property type="molecule type" value="Genomic_DNA"/>
</dbReference>
<feature type="region of interest" description="Disordered" evidence="2">
    <location>
        <begin position="269"/>
        <end position="293"/>
    </location>
</feature>
<evidence type="ECO:0000259" key="3">
    <source>
        <dbReference type="Pfam" id="PF00582"/>
    </source>
</evidence>
<dbReference type="PANTHER" id="PTHR46268">
    <property type="entry name" value="STRESS RESPONSE PROTEIN NHAX"/>
    <property type="match status" value="1"/>
</dbReference>
<dbReference type="PANTHER" id="PTHR46268:SF6">
    <property type="entry name" value="UNIVERSAL STRESS PROTEIN UP12"/>
    <property type="match status" value="1"/>
</dbReference>
<comment type="similarity">
    <text evidence="1">Belongs to the universal stress protein A family.</text>
</comment>
<dbReference type="Proteomes" id="UP000746584">
    <property type="component" value="Unassembled WGS sequence"/>
</dbReference>
<comment type="caution">
    <text evidence="4">The sequence shown here is derived from an EMBL/GenBank/DDBJ whole genome shotgun (WGS) entry which is preliminary data.</text>
</comment>
<dbReference type="SUPFAM" id="SSF52402">
    <property type="entry name" value="Adenine nucleotide alpha hydrolases-like"/>
    <property type="match status" value="2"/>
</dbReference>
<evidence type="ECO:0000313" key="7">
    <source>
        <dbReference type="Proteomes" id="UP000746584"/>
    </source>
</evidence>
<accession>A0A8H9G7F0</accession>
<dbReference type="InterPro" id="IPR014729">
    <property type="entry name" value="Rossmann-like_a/b/a_fold"/>
</dbReference>
<protein>
    <submittedName>
        <fullName evidence="5">Nucleotide-binding universal stress UspA family protein</fullName>
    </submittedName>
</protein>
<reference evidence="4" key="1">
    <citation type="journal article" date="2014" name="Int. J. Syst. Evol. Microbiol.">
        <title>Complete genome sequence of Corynebacterium casei LMG S-19264T (=DSM 44701T), isolated from a smear-ripened cheese.</title>
        <authorList>
            <consortium name="US DOE Joint Genome Institute (JGI-PGF)"/>
            <person name="Walter F."/>
            <person name="Albersmeier A."/>
            <person name="Kalinowski J."/>
            <person name="Ruckert C."/>
        </authorList>
    </citation>
    <scope>NUCLEOTIDE SEQUENCE</scope>
    <source>
        <strain evidence="4">JCM 1480</strain>
    </source>
</reference>
<evidence type="ECO:0000313" key="6">
    <source>
        <dbReference type="Proteomes" id="UP000648535"/>
    </source>
</evidence>
<dbReference type="AlphaFoldDB" id="A0A8H9G7F0"/>
<evidence type="ECO:0000256" key="2">
    <source>
        <dbReference type="SAM" id="MobiDB-lite"/>
    </source>
</evidence>
<gene>
    <name evidence="4" type="ORF">GCM10009769_04800</name>
    <name evidence="5" type="ORF">JOE58_000777</name>
</gene>
<name>A0A8H9G7F0_9MICO</name>
<dbReference type="EMBL" id="BMOI01000001">
    <property type="protein sequence ID" value="GGK89790.1"/>
    <property type="molecule type" value="Genomic_DNA"/>
</dbReference>
<reference evidence="4" key="2">
    <citation type="submission" date="2020-09" db="EMBL/GenBank/DDBJ databases">
        <authorList>
            <person name="Sun Q."/>
            <person name="Ohkuma M."/>
        </authorList>
    </citation>
    <scope>NUCLEOTIDE SEQUENCE</scope>
    <source>
        <strain evidence="4">JCM 1480</strain>
    </source>
</reference>
<organism evidence="4 6">
    <name type="scientific">Curtobacterium luteum</name>
    <dbReference type="NCBI Taxonomy" id="33881"/>
    <lineage>
        <taxon>Bacteria</taxon>
        <taxon>Bacillati</taxon>
        <taxon>Actinomycetota</taxon>
        <taxon>Actinomycetes</taxon>
        <taxon>Micrococcales</taxon>
        <taxon>Microbacteriaceae</taxon>
        <taxon>Curtobacterium</taxon>
    </lineage>
</organism>
<evidence type="ECO:0000256" key="1">
    <source>
        <dbReference type="ARBA" id="ARBA00008791"/>
    </source>
</evidence>
<dbReference type="Pfam" id="PF00582">
    <property type="entry name" value="Usp"/>
    <property type="match status" value="2"/>
</dbReference>
<feature type="domain" description="UspA" evidence="3">
    <location>
        <begin position="6"/>
        <end position="125"/>
    </location>
</feature>
<evidence type="ECO:0000313" key="5">
    <source>
        <dbReference type="EMBL" id="MBM7801526.1"/>
    </source>
</evidence>
<sequence length="293" mass="31329">MTAYTVAIDDTTAAWRTVDWIADAVDPATDSVRLVTVSEYTGEALERSEERLEAAEQRLRSTHAELTVRHDVTGGPTVDRLVSDATRGDMLVIGGNQVHTFVAAARGRVAERVVAHAVTPVVVVPEHWERSDGPVVVGVDGRSASAALSWAADRAARGRHELALVRAWAVPSAVDAYAAVDLQEDRDLWSKEADLELRAALRAVGAAQPGLHVTGEAVEGQARDVVLRSSRGASLIVVGRRHRTALGGFITGSVGERLMHEGHAPVCIVPEPTHTGGGAESERRPEQLHAEVR</sequence>
<keyword evidence="7" id="KW-1185">Reference proteome</keyword>
<feature type="compositionally biased region" description="Basic and acidic residues" evidence="2">
    <location>
        <begin position="280"/>
        <end position="293"/>
    </location>
</feature>
<dbReference type="InterPro" id="IPR006015">
    <property type="entry name" value="Universal_stress_UspA"/>
</dbReference>
<dbReference type="GeneID" id="95324046"/>
<dbReference type="PRINTS" id="PR01438">
    <property type="entry name" value="UNVRSLSTRESS"/>
</dbReference>
<dbReference type="Proteomes" id="UP000648535">
    <property type="component" value="Unassembled WGS sequence"/>
</dbReference>